<name>A0A064CPK4_9MYCO</name>
<gene>
    <name evidence="1" type="ORF">Y900_017800</name>
</gene>
<protein>
    <recommendedName>
        <fullName evidence="3">Glycosyl transferase family 1</fullName>
    </recommendedName>
</protein>
<sequence length="309" mass="35144">MLKNRDRLTEATVLYAINLDNAFLALFVRLACFRRVPLVVEIADIQPVMTGDGIISRSLRFLERFILRRSQLLITTSPAFLRCYFEPVQKFRGPVVLLENKVYPSVALAAARRPHTGPASDGRWTIGYFGAYRCQRSIALICRLAEEFPDKLSFVLHGVPTSLESDYFHQKTSLYSNIRYCGPYRYPDDLPDIYASVDFNWCFDFSANGGNSAWLLPNRVYEGGLFHCPALALAGTETAAWVRSHGLGREFEEDLFENLKEFFKTLTVGDWEIMRERCEEAPDALFTAEADYRALSATMQKLASGQLCR</sequence>
<dbReference type="AlphaFoldDB" id="A0A064CPK4"/>
<keyword evidence="2" id="KW-1185">Reference proteome</keyword>
<accession>A0A064CPK4</accession>
<dbReference type="Proteomes" id="UP000022835">
    <property type="component" value="Unassembled WGS sequence"/>
</dbReference>
<reference evidence="1" key="1">
    <citation type="submission" date="2014-05" db="EMBL/GenBank/DDBJ databases">
        <title>Genome sequence of Mycobacterium aromaticivorans strain JS19b1T (= DSM 45407T).</title>
        <authorList>
            <person name="Kwak Y."/>
            <person name="Park G.-S."/>
            <person name="Li Q.X."/>
            <person name="Lee S.-E."/>
            <person name="Shin J.-H."/>
        </authorList>
    </citation>
    <scope>NUCLEOTIDE SEQUENCE [LARGE SCALE GENOMIC DNA]</scope>
    <source>
        <strain evidence="1">JS19b1</strain>
    </source>
</reference>
<dbReference type="SUPFAM" id="SSF53756">
    <property type="entry name" value="UDP-Glycosyltransferase/glycogen phosphorylase"/>
    <property type="match status" value="1"/>
</dbReference>
<organism evidence="1 2">
    <name type="scientific">Mycolicibacterium aromaticivorans JS19b1 = JCM 16368</name>
    <dbReference type="NCBI Taxonomy" id="1440774"/>
    <lineage>
        <taxon>Bacteria</taxon>
        <taxon>Bacillati</taxon>
        <taxon>Actinomycetota</taxon>
        <taxon>Actinomycetes</taxon>
        <taxon>Mycobacteriales</taxon>
        <taxon>Mycobacteriaceae</taxon>
        <taxon>Mycolicibacterium</taxon>
    </lineage>
</organism>
<evidence type="ECO:0000313" key="2">
    <source>
        <dbReference type="Proteomes" id="UP000022835"/>
    </source>
</evidence>
<proteinExistence type="predicted"/>
<dbReference type="STRING" id="1440774.Y900_017800"/>
<evidence type="ECO:0008006" key="3">
    <source>
        <dbReference type="Google" id="ProtNLM"/>
    </source>
</evidence>
<evidence type="ECO:0000313" key="1">
    <source>
        <dbReference type="EMBL" id="KDF00738.1"/>
    </source>
</evidence>
<dbReference type="EMBL" id="JALN02000001">
    <property type="protein sequence ID" value="KDF00738.1"/>
    <property type="molecule type" value="Genomic_DNA"/>
</dbReference>
<dbReference type="eggNOG" id="COG0438">
    <property type="taxonomic scope" value="Bacteria"/>
</dbReference>
<comment type="caution">
    <text evidence="1">The sequence shown here is derived from an EMBL/GenBank/DDBJ whole genome shotgun (WGS) entry which is preliminary data.</text>
</comment>